<dbReference type="EMBL" id="CP001287">
    <property type="protein sequence ID" value="ACK67520.1"/>
    <property type="molecule type" value="Genomic_DNA"/>
</dbReference>
<keyword evidence="2" id="KW-1185">Reference proteome</keyword>
<evidence type="ECO:0000313" key="1">
    <source>
        <dbReference type="EMBL" id="ACK67520.1"/>
    </source>
</evidence>
<dbReference type="Proteomes" id="UP000008204">
    <property type="component" value="Chromosome"/>
</dbReference>
<sequence>MITCCSVKRLIVEINQESQARFPFALLKRILNAF</sequence>
<gene>
    <name evidence="1" type="ordered locus">PCC8801_3556</name>
</gene>
<organism evidence="1 2">
    <name type="scientific">Rippkaea orientalis (strain PCC 8801 / RF-1)</name>
    <name type="common">Cyanothece sp. (strain PCC 8801)</name>
    <dbReference type="NCBI Taxonomy" id="41431"/>
    <lineage>
        <taxon>Bacteria</taxon>
        <taxon>Bacillati</taxon>
        <taxon>Cyanobacteriota</taxon>
        <taxon>Cyanophyceae</taxon>
        <taxon>Oscillatoriophycideae</taxon>
        <taxon>Chroococcales</taxon>
        <taxon>Aphanothecaceae</taxon>
        <taxon>Rippkaea</taxon>
        <taxon>Rippkaea orientalis</taxon>
    </lineage>
</organism>
<protein>
    <submittedName>
        <fullName evidence="1">Uncharacterized protein</fullName>
    </submittedName>
</protein>
<proteinExistence type="predicted"/>
<accession>B7K1H8</accession>
<dbReference type="KEGG" id="cyp:PCC8801_3556"/>
<name>B7K1H8_RIPO1</name>
<evidence type="ECO:0000313" key="2">
    <source>
        <dbReference type="Proteomes" id="UP000008204"/>
    </source>
</evidence>
<reference evidence="2" key="1">
    <citation type="journal article" date="2011" name="MBio">
        <title>Novel metabolic attributes of the genus Cyanothece, comprising a group of unicellular nitrogen-fixing Cyanobacteria.</title>
        <authorList>
            <person name="Bandyopadhyay A."/>
            <person name="Elvitigala T."/>
            <person name="Welsh E."/>
            <person name="Stockel J."/>
            <person name="Liberton M."/>
            <person name="Min H."/>
            <person name="Sherman L.A."/>
            <person name="Pakrasi H.B."/>
        </authorList>
    </citation>
    <scope>NUCLEOTIDE SEQUENCE [LARGE SCALE GENOMIC DNA]</scope>
    <source>
        <strain evidence="2">PCC 8801</strain>
    </source>
</reference>
<dbReference type="HOGENOM" id="CLU_3373335_0_0_3"/>
<dbReference type="AlphaFoldDB" id="B7K1H8"/>